<keyword evidence="1" id="KW-1015">Disulfide bond</keyword>
<dbReference type="Gene3D" id="1.10.225.10">
    <property type="entry name" value="Saposin-like"/>
    <property type="match status" value="1"/>
</dbReference>
<dbReference type="PROSITE" id="PS50015">
    <property type="entry name" value="SAP_B"/>
    <property type="match status" value="1"/>
</dbReference>
<proteinExistence type="predicted"/>
<dbReference type="STRING" id="28743.ENSCVAP00000031373"/>
<dbReference type="SMART" id="SM00741">
    <property type="entry name" value="SapB"/>
    <property type="match status" value="1"/>
</dbReference>
<dbReference type="PANTHER" id="PTHR15541:SF2">
    <property type="entry name" value="GRANULYSIN"/>
    <property type="match status" value="1"/>
</dbReference>
<sequence>MKTFSFFFLCIIFMAGSVWVVQGRGLQVRIDDTELEEPVLEQQGIPGLCWACKWALNKLKKSLSKNATVEAIKAKLKAVCNGAGLLKSKCNKFVEKQLGVLVEELTTTDDVKTICINTGACKSKEPLDLIFFTNREPLRIKISELP</sequence>
<dbReference type="GO" id="GO:0042742">
    <property type="term" value="P:defense response to bacterium"/>
    <property type="evidence" value="ECO:0007669"/>
    <property type="project" value="InterPro"/>
</dbReference>
<dbReference type="OMA" id="WGCKWAL"/>
<dbReference type="InterPro" id="IPR038847">
    <property type="entry name" value="Granulysin-like"/>
</dbReference>
<dbReference type="InterPro" id="IPR007856">
    <property type="entry name" value="SapB_1"/>
</dbReference>
<evidence type="ECO:0000313" key="5">
    <source>
        <dbReference type="Proteomes" id="UP000265020"/>
    </source>
</evidence>
<feature type="chain" id="PRO_5018598286" evidence="2">
    <location>
        <begin position="24"/>
        <end position="146"/>
    </location>
</feature>
<dbReference type="GeneID" id="107091325"/>
<evidence type="ECO:0000313" key="4">
    <source>
        <dbReference type="Ensembl" id="ENSCVAP00000031373.1"/>
    </source>
</evidence>
<protein>
    <submittedName>
        <fullName evidence="4">Prosaposin-like</fullName>
    </submittedName>
</protein>
<keyword evidence="2" id="KW-0732">Signal</keyword>
<dbReference type="KEGG" id="cvg:107091325"/>
<evidence type="ECO:0000259" key="3">
    <source>
        <dbReference type="PROSITE" id="PS50015"/>
    </source>
</evidence>
<evidence type="ECO:0000256" key="1">
    <source>
        <dbReference type="ARBA" id="ARBA00023157"/>
    </source>
</evidence>
<dbReference type="InterPro" id="IPR011001">
    <property type="entry name" value="Saposin-like"/>
</dbReference>
<dbReference type="AlphaFoldDB" id="A0A3Q2EFQ2"/>
<dbReference type="InterPro" id="IPR008139">
    <property type="entry name" value="SaposinB_dom"/>
</dbReference>
<reference evidence="4" key="1">
    <citation type="submission" date="2025-08" db="UniProtKB">
        <authorList>
            <consortium name="Ensembl"/>
        </authorList>
    </citation>
    <scope>IDENTIFICATION</scope>
</reference>
<dbReference type="Pfam" id="PF05184">
    <property type="entry name" value="SapB_1"/>
    <property type="match status" value="1"/>
</dbReference>
<organism evidence="4 5">
    <name type="scientific">Cyprinodon variegatus</name>
    <name type="common">Sheepshead minnow</name>
    <dbReference type="NCBI Taxonomy" id="28743"/>
    <lineage>
        <taxon>Eukaryota</taxon>
        <taxon>Metazoa</taxon>
        <taxon>Chordata</taxon>
        <taxon>Craniata</taxon>
        <taxon>Vertebrata</taxon>
        <taxon>Euteleostomi</taxon>
        <taxon>Actinopterygii</taxon>
        <taxon>Neopterygii</taxon>
        <taxon>Teleostei</taxon>
        <taxon>Neoteleostei</taxon>
        <taxon>Acanthomorphata</taxon>
        <taxon>Ovalentaria</taxon>
        <taxon>Atherinomorphae</taxon>
        <taxon>Cyprinodontiformes</taxon>
        <taxon>Cyprinodontidae</taxon>
        <taxon>Cyprinodon</taxon>
    </lineage>
</organism>
<dbReference type="OrthoDB" id="69496at2759"/>
<evidence type="ECO:0000256" key="2">
    <source>
        <dbReference type="SAM" id="SignalP"/>
    </source>
</evidence>
<dbReference type="GO" id="GO:0006629">
    <property type="term" value="P:lipid metabolic process"/>
    <property type="evidence" value="ECO:0007669"/>
    <property type="project" value="InterPro"/>
</dbReference>
<dbReference type="Proteomes" id="UP000265020">
    <property type="component" value="Unassembled WGS sequence"/>
</dbReference>
<dbReference type="Ensembl" id="ENSCVAT00000026177.1">
    <property type="protein sequence ID" value="ENSCVAP00000031373.1"/>
    <property type="gene ID" value="ENSCVAG00000020578.1"/>
</dbReference>
<keyword evidence="5" id="KW-1185">Reference proteome</keyword>
<reference evidence="4" key="2">
    <citation type="submission" date="2025-09" db="UniProtKB">
        <authorList>
            <consortium name="Ensembl"/>
        </authorList>
    </citation>
    <scope>IDENTIFICATION</scope>
</reference>
<feature type="domain" description="Saposin B-type" evidence="3">
    <location>
        <begin position="45"/>
        <end position="125"/>
    </location>
</feature>
<dbReference type="GeneTree" id="ENSGT00510000050935"/>
<accession>A0A3Q2EFQ2</accession>
<dbReference type="SUPFAM" id="SSF47862">
    <property type="entry name" value="Saposin"/>
    <property type="match status" value="1"/>
</dbReference>
<dbReference type="RefSeq" id="XP_015240657.1">
    <property type="nucleotide sequence ID" value="XM_015385171.1"/>
</dbReference>
<name>A0A3Q2EFQ2_CYPVA</name>
<feature type="signal peptide" evidence="2">
    <location>
        <begin position="1"/>
        <end position="23"/>
    </location>
</feature>
<dbReference type="PANTHER" id="PTHR15541">
    <property type="entry name" value="GRANULYSIN RELATED"/>
    <property type="match status" value="1"/>
</dbReference>